<feature type="region of interest" description="Disordered" evidence="1">
    <location>
        <begin position="378"/>
        <end position="418"/>
    </location>
</feature>
<dbReference type="OrthoDB" id="39497at2759"/>
<dbReference type="Gene3D" id="1.10.10.10">
    <property type="entry name" value="Winged helix-like DNA-binding domain superfamily/Winged helix DNA-binding domain"/>
    <property type="match status" value="2"/>
</dbReference>
<reference evidence="4 5" key="1">
    <citation type="journal article" date="2013" name="Curr. Biol.">
        <title>The Genome of the Foraminiferan Reticulomyxa filosa.</title>
        <authorList>
            <person name="Glockner G."/>
            <person name="Hulsmann N."/>
            <person name="Schleicher M."/>
            <person name="Noegel A.A."/>
            <person name="Eichinger L."/>
            <person name="Gallinger C."/>
            <person name="Pawlowski J."/>
            <person name="Sierra R."/>
            <person name="Euteneuer U."/>
            <person name="Pillet L."/>
            <person name="Moustafa A."/>
            <person name="Platzer M."/>
            <person name="Groth M."/>
            <person name="Szafranski K."/>
            <person name="Schliwa M."/>
        </authorList>
    </citation>
    <scope>NUCLEOTIDE SEQUENCE [LARGE SCALE GENOMIC DNA]</scope>
</reference>
<evidence type="ECO:0000313" key="4">
    <source>
        <dbReference type="EMBL" id="ETO16905.1"/>
    </source>
</evidence>
<gene>
    <name evidence="4" type="ORF">RFI_20431</name>
</gene>
<evidence type="ECO:0000256" key="2">
    <source>
        <dbReference type="SAM" id="Phobius"/>
    </source>
</evidence>
<feature type="domain" description="DEP" evidence="3">
    <location>
        <begin position="115"/>
        <end position="229"/>
    </location>
</feature>
<evidence type="ECO:0000259" key="3">
    <source>
        <dbReference type="PROSITE" id="PS50186"/>
    </source>
</evidence>
<dbReference type="SMART" id="SM00049">
    <property type="entry name" value="DEP"/>
    <property type="match status" value="2"/>
</dbReference>
<feature type="compositionally biased region" description="Polar residues" evidence="1">
    <location>
        <begin position="479"/>
        <end position="508"/>
    </location>
</feature>
<dbReference type="PANTHER" id="PTHR22829:SF16">
    <property type="entry name" value="PH DOMAIN-CONTAINING PROTEIN"/>
    <property type="match status" value="1"/>
</dbReference>
<protein>
    <submittedName>
        <fullName evidence="4">MscS Mechanosensitive ion channel</fullName>
    </submittedName>
</protein>
<keyword evidence="2" id="KW-0472">Membrane</keyword>
<feature type="transmembrane region" description="Helical" evidence="2">
    <location>
        <begin position="163"/>
        <end position="179"/>
    </location>
</feature>
<dbReference type="EMBL" id="ASPP01017659">
    <property type="protein sequence ID" value="ETO16905.1"/>
    <property type="molecule type" value="Genomic_DNA"/>
</dbReference>
<feature type="domain" description="DEP" evidence="3">
    <location>
        <begin position="16"/>
        <end position="93"/>
    </location>
</feature>
<dbReference type="PROSITE" id="PS50186">
    <property type="entry name" value="DEP"/>
    <property type="match status" value="2"/>
</dbReference>
<keyword evidence="2" id="KW-1133">Transmembrane helix</keyword>
<name>X6MUZ9_RETFI</name>
<keyword evidence="5" id="KW-1185">Reference proteome</keyword>
<evidence type="ECO:0000256" key="1">
    <source>
        <dbReference type="SAM" id="MobiDB-lite"/>
    </source>
</evidence>
<feature type="region of interest" description="Disordered" evidence="1">
    <location>
        <begin position="445"/>
        <end position="514"/>
    </location>
</feature>
<dbReference type="GO" id="GO:0035556">
    <property type="term" value="P:intracellular signal transduction"/>
    <property type="evidence" value="ECO:0007669"/>
    <property type="project" value="InterPro"/>
</dbReference>
<dbReference type="InterPro" id="IPR036390">
    <property type="entry name" value="WH_DNA-bd_sf"/>
</dbReference>
<proteinExistence type="predicted"/>
<feature type="compositionally biased region" description="Basic and acidic residues" evidence="1">
    <location>
        <begin position="378"/>
        <end position="397"/>
    </location>
</feature>
<comment type="caution">
    <text evidence="4">The sequence shown here is derived from an EMBL/GenBank/DDBJ whole genome shotgun (WGS) entry which is preliminary data.</text>
</comment>
<accession>X6MUZ9</accession>
<dbReference type="AlphaFoldDB" id="X6MUZ9"/>
<dbReference type="InterPro" id="IPR051832">
    <property type="entry name" value="mTOR-Rac_regulators"/>
</dbReference>
<keyword evidence="2" id="KW-0812">Transmembrane</keyword>
<dbReference type="Proteomes" id="UP000023152">
    <property type="component" value="Unassembled WGS sequence"/>
</dbReference>
<dbReference type="SUPFAM" id="SSF46785">
    <property type="entry name" value="Winged helix' DNA-binding domain"/>
    <property type="match status" value="2"/>
</dbReference>
<evidence type="ECO:0000313" key="5">
    <source>
        <dbReference type="Proteomes" id="UP000023152"/>
    </source>
</evidence>
<dbReference type="GO" id="GO:0023051">
    <property type="term" value="P:regulation of signaling"/>
    <property type="evidence" value="ECO:0007669"/>
    <property type="project" value="TreeGrafter"/>
</dbReference>
<dbReference type="Pfam" id="PF00610">
    <property type="entry name" value="DEP"/>
    <property type="match status" value="1"/>
</dbReference>
<sequence>MWERTDEELGHVLQLMRRGLEVKNRKWWLHTYPNCWIGSEAVKWMLSHKDELEISNEAEALALGNLLMKKGKIQHVVREHQYKNGYLFYQFVDDCHEPPSLQWSQAEVTRVAFDVFQNVEIKDRQYHFKLYPQCFIGTQAVQYLIHANHASSVRLRLTMTSKSHIHIYVYVVFVYYYIFKIKKKKKKKNIYIYIEAVAIGRQLVRHKIIAHVTNDHDFKNEELFYRFIPSKFLTIATATQSTTPKTPRTPITPTALTTPTFTGGSIATRTGGSVGGLGTRTIPSSPTDSITHTTVDITYFGKSEADEQSFLHFGAHSNAFTAAAGSKPQRSSHNNVALLTQGKLLTQYEENQNQKGNENEEEQQDRANKDLEDPLAEKQLDESEHFADPRITKSSDKSHRRRKNLSASLNASNQRRKQHQSLCFVFNDAMENRSEGLLLLEKLSTESDKETYASSSDSEDKKQGHRKRGSSGRDDRCSEQANNTIGNAMDSSDSLTNRRQLPSTSKPSQVFHLKKKKKCHEFGVVEKKRGSTT</sequence>
<dbReference type="InterPro" id="IPR036388">
    <property type="entry name" value="WH-like_DNA-bd_sf"/>
</dbReference>
<organism evidence="4 5">
    <name type="scientific">Reticulomyxa filosa</name>
    <dbReference type="NCBI Taxonomy" id="46433"/>
    <lineage>
        <taxon>Eukaryota</taxon>
        <taxon>Sar</taxon>
        <taxon>Rhizaria</taxon>
        <taxon>Retaria</taxon>
        <taxon>Foraminifera</taxon>
        <taxon>Monothalamids</taxon>
        <taxon>Reticulomyxidae</taxon>
        <taxon>Reticulomyxa</taxon>
    </lineage>
</organism>
<dbReference type="PANTHER" id="PTHR22829">
    <property type="entry name" value="DEP DOMAIN PROTEIN"/>
    <property type="match status" value="1"/>
</dbReference>
<dbReference type="CDD" id="cd04371">
    <property type="entry name" value="DEP"/>
    <property type="match status" value="2"/>
</dbReference>
<dbReference type="InterPro" id="IPR000591">
    <property type="entry name" value="DEP_dom"/>
</dbReference>